<keyword evidence="2 5" id="KW-0812">Transmembrane</keyword>
<dbReference type="Proteomes" id="UP000783213">
    <property type="component" value="Unassembled WGS sequence"/>
</dbReference>
<comment type="subcellular location">
    <subcellularLocation>
        <location evidence="1">Membrane</location>
        <topology evidence="1">Multi-pass membrane protein</topology>
    </subcellularLocation>
</comment>
<organism evidence="6 7">
    <name type="scientific">Botrytis deweyae</name>
    <dbReference type="NCBI Taxonomy" id="2478750"/>
    <lineage>
        <taxon>Eukaryota</taxon>
        <taxon>Fungi</taxon>
        <taxon>Dikarya</taxon>
        <taxon>Ascomycota</taxon>
        <taxon>Pezizomycotina</taxon>
        <taxon>Leotiomycetes</taxon>
        <taxon>Helotiales</taxon>
        <taxon>Sclerotiniaceae</taxon>
        <taxon>Botrytis</taxon>
    </lineage>
</organism>
<dbReference type="GeneID" id="62228136"/>
<comment type="caution">
    <text evidence="6">The sequence shown here is derived from an EMBL/GenBank/DDBJ whole genome shotgun (WGS) entry which is preliminary data.</text>
</comment>
<keyword evidence="4 5" id="KW-0472">Membrane</keyword>
<dbReference type="RefSeq" id="XP_038815247.1">
    <property type="nucleotide sequence ID" value="XM_038948981.1"/>
</dbReference>
<proteinExistence type="predicted"/>
<evidence type="ECO:0000256" key="4">
    <source>
        <dbReference type="ARBA" id="ARBA00023136"/>
    </source>
</evidence>
<dbReference type="InterPro" id="IPR001046">
    <property type="entry name" value="NRAMP_fam"/>
</dbReference>
<keyword evidence="3 5" id="KW-1133">Transmembrane helix</keyword>
<dbReference type="PANTHER" id="PTHR11706:SF30">
    <property type="entry name" value="TRANSPORTER SMF1_ESP1"/>
    <property type="match status" value="1"/>
</dbReference>
<evidence type="ECO:0000313" key="7">
    <source>
        <dbReference type="Proteomes" id="UP000783213"/>
    </source>
</evidence>
<evidence type="ECO:0000256" key="1">
    <source>
        <dbReference type="ARBA" id="ARBA00004141"/>
    </source>
</evidence>
<evidence type="ECO:0000256" key="2">
    <source>
        <dbReference type="ARBA" id="ARBA00022692"/>
    </source>
</evidence>
<gene>
    <name evidence="6" type="ORF">EAE98_001362</name>
</gene>
<dbReference type="PANTHER" id="PTHR11706">
    <property type="entry name" value="SOLUTE CARRIER PROTEIN FAMILY 11 MEMBER"/>
    <property type="match status" value="1"/>
</dbReference>
<evidence type="ECO:0000256" key="3">
    <source>
        <dbReference type="ARBA" id="ARBA00022989"/>
    </source>
</evidence>
<keyword evidence="7" id="KW-1185">Reference proteome</keyword>
<dbReference type="EMBL" id="RCSX01000002">
    <property type="protein sequence ID" value="KAF7939026.1"/>
    <property type="molecule type" value="Genomic_DNA"/>
</dbReference>
<protein>
    <submittedName>
        <fullName evidence="6">Uncharacterized protein</fullName>
    </submittedName>
</protein>
<accession>A0ABQ7J195</accession>
<evidence type="ECO:0000256" key="5">
    <source>
        <dbReference type="SAM" id="Phobius"/>
    </source>
</evidence>
<evidence type="ECO:0000313" key="6">
    <source>
        <dbReference type="EMBL" id="KAF7939026.1"/>
    </source>
</evidence>
<feature type="transmembrane region" description="Helical" evidence="5">
    <location>
        <begin position="121"/>
        <end position="149"/>
    </location>
</feature>
<name>A0ABQ7J195_9HELO</name>
<reference evidence="6 7" key="1">
    <citation type="journal article" date="2020" name="Genome Biol. Evol.">
        <title>Comparative genomics of Sclerotiniaceae.</title>
        <authorList>
            <person name="Valero Jimenez C.A."/>
            <person name="Steentjes M."/>
            <person name="Scholten O.E."/>
            <person name="Van Kan J.A.L."/>
        </authorList>
    </citation>
    <scope>NUCLEOTIDE SEQUENCE [LARGE SCALE GENOMIC DNA]</scope>
    <source>
        <strain evidence="6 7">B1</strain>
    </source>
</reference>
<sequence>MTLRIYGKSLLLRSPQMVKYRSTWNPFFFSRNYKQQSRVEVFESDEFIYLGATISVAYINPNNYQSDLTARALFEYKSLCAVVFSNPAAVFLQIFTNAKRNSRQIRDVTGMDLAQIHRAHFYLWVNIALWILVECISGIGMATVLNLLISEITLIDSWMCDICL</sequence>